<gene>
    <name evidence="1" type="ORF">BESB_045140</name>
</gene>
<proteinExistence type="predicted"/>
<accession>A0A2A9MLI8</accession>
<dbReference type="RefSeq" id="XP_029220331.1">
    <property type="nucleotide sequence ID" value="XM_029362965.1"/>
</dbReference>
<sequence length="148" mass="16631">MFAKNMVASTKDQIRTLAMIQLETVFDTLGTLVDVADANEIVSSASILRGTQAREEVVQRLHAWYKTTSLKLRVHVNQKLLEDNLSAEELKLQHTLYYYATEFVMKSMFVVVGSVIEEVWKSEDREHPLAEAEAALQGLPLAAPSPRV</sequence>
<dbReference type="KEGG" id="bbes:BESB_045140"/>
<reference evidence="1 2" key="1">
    <citation type="submission" date="2017-09" db="EMBL/GenBank/DDBJ databases">
        <title>Genome sequencing of Besnoitia besnoiti strain Bb-Ger1.</title>
        <authorList>
            <person name="Schares G."/>
            <person name="Venepally P."/>
            <person name="Lorenzi H.A."/>
        </authorList>
    </citation>
    <scope>NUCLEOTIDE SEQUENCE [LARGE SCALE GENOMIC DNA]</scope>
    <source>
        <strain evidence="1 2">Bb-Ger1</strain>
    </source>
</reference>
<keyword evidence="2" id="KW-1185">Reference proteome</keyword>
<dbReference type="EMBL" id="NWUJ01000003">
    <property type="protein sequence ID" value="PFH36322.1"/>
    <property type="molecule type" value="Genomic_DNA"/>
</dbReference>
<dbReference type="GeneID" id="40309444"/>
<evidence type="ECO:0000313" key="1">
    <source>
        <dbReference type="EMBL" id="PFH36322.1"/>
    </source>
</evidence>
<name>A0A2A9MLI8_BESBE</name>
<dbReference type="Proteomes" id="UP000224006">
    <property type="component" value="Chromosome III"/>
</dbReference>
<evidence type="ECO:0000313" key="2">
    <source>
        <dbReference type="Proteomes" id="UP000224006"/>
    </source>
</evidence>
<comment type="caution">
    <text evidence="1">The sequence shown here is derived from an EMBL/GenBank/DDBJ whole genome shotgun (WGS) entry which is preliminary data.</text>
</comment>
<dbReference type="VEuPathDB" id="ToxoDB:BESB_045140"/>
<dbReference type="AlphaFoldDB" id="A0A2A9MLI8"/>
<protein>
    <submittedName>
        <fullName evidence="1">Uncharacterized protein</fullName>
    </submittedName>
</protein>
<organism evidence="1 2">
    <name type="scientific">Besnoitia besnoiti</name>
    <name type="common">Apicomplexan protozoan</name>
    <dbReference type="NCBI Taxonomy" id="94643"/>
    <lineage>
        <taxon>Eukaryota</taxon>
        <taxon>Sar</taxon>
        <taxon>Alveolata</taxon>
        <taxon>Apicomplexa</taxon>
        <taxon>Conoidasida</taxon>
        <taxon>Coccidia</taxon>
        <taxon>Eucoccidiorida</taxon>
        <taxon>Eimeriorina</taxon>
        <taxon>Sarcocystidae</taxon>
        <taxon>Besnoitia</taxon>
    </lineage>
</organism>